<feature type="signal peptide" evidence="20">
    <location>
        <begin position="1"/>
        <end position="24"/>
    </location>
</feature>
<evidence type="ECO:0000313" key="22">
    <source>
        <dbReference type="Ensembl" id="ENSVURP00010024038.1"/>
    </source>
</evidence>
<evidence type="ECO:0000256" key="13">
    <source>
        <dbReference type="ARBA" id="ARBA00065929"/>
    </source>
</evidence>
<evidence type="ECO:0000256" key="20">
    <source>
        <dbReference type="SAM" id="SignalP"/>
    </source>
</evidence>
<feature type="transmembrane region" description="Helical" evidence="19">
    <location>
        <begin position="115"/>
        <end position="139"/>
    </location>
</feature>
<comment type="function">
    <text evidence="12">Costimulatory immune-checkpoint receptor expressed at the surface of T-cells, NK-cells and B-cells which binds to and is activated by its ligand CD70/CD27L expressed by B-cells. The CD70-CD27 signaling pathway mediates antigen-specific T-cell activation and expansion which in turn provides immune surveillance of B-cells. Mechanistically, CD70 ligation activates the TRAF2-PTPN6 axis that subsequently inhibits LCK phosphorylation to promote phenotypic and transcriptional adaptations of T-cell memory. In addition, activation by CD70 on early progenitor cells provides a negative feedback signal to leukocyte differentiation during immune activation and thus modulates hematopoiesis. Negatively regulates the function of Th2 lymphocytes in the adipose tissue.</text>
</comment>
<sequence>MVLGTSWWLWVLGTLVGLSPGVISKLHCPQGQYQVEQGSWCCRLCNPGTFLVGDCDGDGKEAHCKSCIPGFSFTPDHHAQRQCESCRICINETAGTSAPTRPAQSPSGTVPSSQVSIYILLILCGLILTIFIHGTWLILKKRNRQLKKEQDKKKLVKFCLTGSREDPGPCCPKQEEGNTVPIQEDYRKPDPASYP</sequence>
<dbReference type="AlphaFoldDB" id="A0A4X2LJB6"/>
<dbReference type="PANTHER" id="PTHR47496:SF1">
    <property type="entry name" value="CD27 ANTIGEN"/>
    <property type="match status" value="1"/>
</dbReference>
<evidence type="ECO:0000256" key="17">
    <source>
        <dbReference type="ARBA" id="ARBA00081747"/>
    </source>
</evidence>
<proteinExistence type="predicted"/>
<evidence type="ECO:0000256" key="1">
    <source>
        <dbReference type="ARBA" id="ARBA00004251"/>
    </source>
</evidence>
<keyword evidence="2" id="KW-1003">Cell membrane</keyword>
<keyword evidence="11" id="KW-0325">Glycoprotein</keyword>
<dbReference type="GeneTree" id="ENSGT00510000049297"/>
<dbReference type="FunFam" id="2.10.50.10:FF:000033">
    <property type="entry name" value="CD27 molecule"/>
    <property type="match status" value="1"/>
</dbReference>
<feature type="region of interest" description="Disordered" evidence="18">
    <location>
        <begin position="161"/>
        <end position="195"/>
    </location>
</feature>
<dbReference type="InterPro" id="IPR001368">
    <property type="entry name" value="TNFR/NGFR_Cys_rich_reg"/>
</dbReference>
<evidence type="ECO:0000256" key="7">
    <source>
        <dbReference type="ARBA" id="ARBA00022989"/>
    </source>
</evidence>
<dbReference type="PANTHER" id="PTHR47496">
    <property type="entry name" value="CD27"/>
    <property type="match status" value="1"/>
</dbReference>
<evidence type="ECO:0000259" key="21">
    <source>
        <dbReference type="PROSITE" id="PS00652"/>
    </source>
</evidence>
<dbReference type="Gene3D" id="2.10.50.10">
    <property type="entry name" value="Tumor Necrosis Factor Receptor, subunit A, domain 2"/>
    <property type="match status" value="1"/>
</dbReference>
<gene>
    <name evidence="22" type="primary">CD27</name>
</gene>
<dbReference type="PROSITE" id="PS00652">
    <property type="entry name" value="TNFR_NGFR_1"/>
    <property type="match status" value="1"/>
</dbReference>
<dbReference type="SUPFAM" id="SSF57586">
    <property type="entry name" value="TNF receptor-like"/>
    <property type="match status" value="1"/>
</dbReference>
<dbReference type="Proteomes" id="UP000314987">
    <property type="component" value="Unassembled WGS sequence"/>
</dbReference>
<comment type="subcellular location">
    <subcellularLocation>
        <location evidence="1">Cell membrane</location>
        <topology evidence="1">Single-pass type I membrane protein</topology>
    </subcellularLocation>
</comment>
<evidence type="ECO:0000256" key="6">
    <source>
        <dbReference type="ARBA" id="ARBA00022737"/>
    </source>
</evidence>
<evidence type="ECO:0000256" key="16">
    <source>
        <dbReference type="ARBA" id="ARBA00080386"/>
    </source>
</evidence>
<keyword evidence="5 20" id="KW-0732">Signal</keyword>
<name>A0A4X2LJB6_VOMUR</name>
<accession>A0A4X2LJB6</accession>
<feature type="chain" id="PRO_5041947870" description="CD27 antigen" evidence="20">
    <location>
        <begin position="25"/>
        <end position="195"/>
    </location>
</feature>
<reference evidence="22" key="3">
    <citation type="submission" date="2025-09" db="UniProtKB">
        <authorList>
            <consortium name="Ensembl"/>
        </authorList>
    </citation>
    <scope>IDENTIFICATION</scope>
</reference>
<keyword evidence="6" id="KW-0677">Repeat</keyword>
<feature type="domain" description="TNFR-Cys" evidence="21">
    <location>
        <begin position="28"/>
        <end position="64"/>
    </location>
</feature>
<dbReference type="Ensembl" id="ENSVURT00010027368.1">
    <property type="protein sequence ID" value="ENSVURP00010024038.1"/>
    <property type="gene ID" value="ENSVURG00010018428.1"/>
</dbReference>
<comment type="subunit">
    <text evidence="13">Homodimer. Interacts with SIVA1; may play a role in apoptosis through association with SIVA1. Interacts with TRAF2. Interacts ith PTPN6.</text>
</comment>
<evidence type="ECO:0000256" key="4">
    <source>
        <dbReference type="ARBA" id="ARBA00022703"/>
    </source>
</evidence>
<evidence type="ECO:0000256" key="9">
    <source>
        <dbReference type="ARBA" id="ARBA00023157"/>
    </source>
</evidence>
<reference evidence="23" key="1">
    <citation type="submission" date="2018-12" db="EMBL/GenBank/DDBJ databases">
        <authorList>
            <person name="Yazar S."/>
        </authorList>
    </citation>
    <scope>NUCLEOTIDE SEQUENCE [LARGE SCALE GENOMIC DNA]</scope>
</reference>
<dbReference type="GO" id="GO:0160162">
    <property type="term" value="P:CD27 signaling pathway"/>
    <property type="evidence" value="ECO:0007669"/>
    <property type="project" value="UniProtKB-ARBA"/>
</dbReference>
<keyword evidence="8 19" id="KW-0472">Membrane</keyword>
<reference evidence="22" key="2">
    <citation type="submission" date="2025-08" db="UniProtKB">
        <authorList>
            <consortium name="Ensembl"/>
        </authorList>
    </citation>
    <scope>IDENTIFICATION</scope>
</reference>
<keyword evidence="7 19" id="KW-1133">Transmembrane helix</keyword>
<evidence type="ECO:0000256" key="14">
    <source>
        <dbReference type="ARBA" id="ARBA00073748"/>
    </source>
</evidence>
<dbReference type="GO" id="GO:0043066">
    <property type="term" value="P:negative regulation of apoptotic process"/>
    <property type="evidence" value="ECO:0007669"/>
    <property type="project" value="TreeGrafter"/>
</dbReference>
<evidence type="ECO:0000256" key="18">
    <source>
        <dbReference type="SAM" id="MobiDB-lite"/>
    </source>
</evidence>
<evidence type="ECO:0000256" key="15">
    <source>
        <dbReference type="ARBA" id="ARBA00076047"/>
    </source>
</evidence>
<keyword evidence="4" id="KW-0053">Apoptosis</keyword>
<evidence type="ECO:0000256" key="3">
    <source>
        <dbReference type="ARBA" id="ARBA00022692"/>
    </source>
</evidence>
<evidence type="ECO:0000256" key="2">
    <source>
        <dbReference type="ARBA" id="ARBA00022475"/>
    </source>
</evidence>
<keyword evidence="10" id="KW-0675">Receptor</keyword>
<keyword evidence="9" id="KW-1015">Disulfide bond</keyword>
<dbReference type="GO" id="GO:0009897">
    <property type="term" value="C:external side of plasma membrane"/>
    <property type="evidence" value="ECO:0007669"/>
    <property type="project" value="TreeGrafter"/>
</dbReference>
<dbReference type="InterPro" id="IPR053126">
    <property type="entry name" value="CD27_receptor"/>
</dbReference>
<feature type="compositionally biased region" description="Basic and acidic residues" evidence="18">
    <location>
        <begin position="184"/>
        <end position="195"/>
    </location>
</feature>
<evidence type="ECO:0000256" key="5">
    <source>
        <dbReference type="ARBA" id="ARBA00022729"/>
    </source>
</evidence>
<evidence type="ECO:0000256" key="12">
    <source>
        <dbReference type="ARBA" id="ARBA00058746"/>
    </source>
</evidence>
<dbReference type="GO" id="GO:0004888">
    <property type="term" value="F:transmembrane signaling receptor activity"/>
    <property type="evidence" value="ECO:0007669"/>
    <property type="project" value="UniProtKB-ARBA"/>
</dbReference>
<evidence type="ECO:0000313" key="23">
    <source>
        <dbReference type="Proteomes" id="UP000314987"/>
    </source>
</evidence>
<organism evidence="22 23">
    <name type="scientific">Vombatus ursinus</name>
    <name type="common">Common wombat</name>
    <dbReference type="NCBI Taxonomy" id="29139"/>
    <lineage>
        <taxon>Eukaryota</taxon>
        <taxon>Metazoa</taxon>
        <taxon>Chordata</taxon>
        <taxon>Craniata</taxon>
        <taxon>Vertebrata</taxon>
        <taxon>Euteleostomi</taxon>
        <taxon>Mammalia</taxon>
        <taxon>Metatheria</taxon>
        <taxon>Diprotodontia</taxon>
        <taxon>Vombatidae</taxon>
        <taxon>Vombatus</taxon>
    </lineage>
</organism>
<protein>
    <recommendedName>
        <fullName evidence="14">CD27 antigen</fullName>
    </recommendedName>
    <alternativeName>
        <fullName evidence="17">CD27L receptor</fullName>
    </alternativeName>
    <alternativeName>
        <fullName evidence="15">T-cell activation antigen CD27</fullName>
    </alternativeName>
    <alternativeName>
        <fullName evidence="16">Tumor necrosis factor receptor superfamily member 7</fullName>
    </alternativeName>
</protein>
<keyword evidence="3 19" id="KW-0812">Transmembrane</keyword>
<evidence type="ECO:0000256" key="10">
    <source>
        <dbReference type="ARBA" id="ARBA00023170"/>
    </source>
</evidence>
<evidence type="ECO:0000256" key="11">
    <source>
        <dbReference type="ARBA" id="ARBA00023180"/>
    </source>
</evidence>
<evidence type="ECO:0000256" key="8">
    <source>
        <dbReference type="ARBA" id="ARBA00023136"/>
    </source>
</evidence>
<dbReference type="GO" id="GO:0006915">
    <property type="term" value="P:apoptotic process"/>
    <property type="evidence" value="ECO:0007669"/>
    <property type="project" value="UniProtKB-KW"/>
</dbReference>
<keyword evidence="23" id="KW-1185">Reference proteome</keyword>
<evidence type="ECO:0000256" key="19">
    <source>
        <dbReference type="SAM" id="Phobius"/>
    </source>
</evidence>